<dbReference type="Proteomes" id="UP000675284">
    <property type="component" value="Unassembled WGS sequence"/>
</dbReference>
<accession>A0A941ICQ3</accession>
<sequence length="195" mass="22175">MTEQPHYFIAIPLSTHLQNYFSMLQENLMEQLSYKQWPHRQDLHVTLKFLGPVADKKLQALIQVLEELHSFQAFNTQVGGVGAFGSKTQPRVLYADVELTDRLKKLQEQVEKAVEQIGFSKEKRDFVPHITLAKKWTGSTGMAKTLATVKATYTEKQPFLIDKIGLFRIYPKEMPKYKIVASFNGIGGEDSGSIN</sequence>
<evidence type="ECO:0000256" key="3">
    <source>
        <dbReference type="SAM" id="Coils"/>
    </source>
</evidence>
<dbReference type="GO" id="GO:0004113">
    <property type="term" value="F:2',3'-cyclic-nucleotide 3'-phosphodiesterase activity"/>
    <property type="evidence" value="ECO:0007669"/>
    <property type="project" value="InterPro"/>
</dbReference>
<feature type="short sequence motif" description="HXTX 2" evidence="2">
    <location>
        <begin position="129"/>
        <end position="132"/>
    </location>
</feature>
<dbReference type="PANTHER" id="PTHR35561:SF1">
    <property type="entry name" value="RNA 2',3'-CYCLIC PHOSPHODIESTERASE"/>
    <property type="match status" value="1"/>
</dbReference>
<dbReference type="PANTHER" id="PTHR35561">
    <property type="entry name" value="RNA 2',3'-CYCLIC PHOSPHODIESTERASE"/>
    <property type="match status" value="1"/>
</dbReference>
<comment type="similarity">
    <text evidence="2">Belongs to the 2H phosphoesterase superfamily. ThpR family.</text>
</comment>
<comment type="caution">
    <text evidence="4">The sequence shown here is derived from an EMBL/GenBank/DDBJ whole genome shotgun (WGS) entry which is preliminary data.</text>
</comment>
<keyword evidence="5" id="KW-1185">Reference proteome</keyword>
<feature type="short sequence motif" description="HXTX 1" evidence="2">
    <location>
        <begin position="44"/>
        <end position="47"/>
    </location>
</feature>
<reference evidence="4" key="1">
    <citation type="submission" date="2021-04" db="EMBL/GenBank/DDBJ databases">
        <title>Isolation and polyphasic classification of algal microorganism.</title>
        <authorList>
            <person name="Wang S."/>
        </authorList>
    </citation>
    <scope>NUCLEOTIDE SEQUENCE</scope>
    <source>
        <strain evidence="4">720a</strain>
    </source>
</reference>
<evidence type="ECO:0000313" key="5">
    <source>
        <dbReference type="Proteomes" id="UP000675284"/>
    </source>
</evidence>
<feature type="active site" description="Proton donor" evidence="2">
    <location>
        <position position="44"/>
    </location>
</feature>
<comment type="catalytic activity">
    <reaction evidence="2">
        <text>a 3'-end 2',3'-cyclophospho-ribonucleotide-RNA + H2O = a 3'-end 2'-phospho-ribonucleotide-RNA + H(+)</text>
        <dbReference type="Rhea" id="RHEA:11828"/>
        <dbReference type="Rhea" id="RHEA-COMP:10464"/>
        <dbReference type="Rhea" id="RHEA-COMP:17353"/>
        <dbReference type="ChEBI" id="CHEBI:15377"/>
        <dbReference type="ChEBI" id="CHEBI:15378"/>
        <dbReference type="ChEBI" id="CHEBI:83064"/>
        <dbReference type="ChEBI" id="CHEBI:173113"/>
        <dbReference type="EC" id="3.1.4.58"/>
    </reaction>
</comment>
<evidence type="ECO:0000256" key="2">
    <source>
        <dbReference type="HAMAP-Rule" id="MF_01940"/>
    </source>
</evidence>
<dbReference type="EMBL" id="JAGSOT010000068">
    <property type="protein sequence ID" value="MBR7797746.1"/>
    <property type="molecule type" value="Genomic_DNA"/>
</dbReference>
<feature type="active site" description="Proton acceptor" evidence="2">
    <location>
        <position position="129"/>
    </location>
</feature>
<gene>
    <name evidence="4" type="primary">thpR</name>
    <name evidence="4" type="ORF">KCX74_17080</name>
</gene>
<dbReference type="RefSeq" id="WP_026681488.1">
    <property type="nucleotide sequence ID" value="NZ_BAAACY010000091.1"/>
</dbReference>
<dbReference type="AlphaFoldDB" id="A0A941ICQ3"/>
<dbReference type="NCBIfam" id="TIGR02258">
    <property type="entry name" value="2_5_ligase"/>
    <property type="match status" value="1"/>
</dbReference>
<evidence type="ECO:0000256" key="1">
    <source>
        <dbReference type="ARBA" id="ARBA00022801"/>
    </source>
</evidence>
<feature type="coiled-coil region" evidence="3">
    <location>
        <begin position="96"/>
        <end position="123"/>
    </location>
</feature>
<dbReference type="SUPFAM" id="SSF55144">
    <property type="entry name" value="LigT-like"/>
    <property type="match status" value="1"/>
</dbReference>
<dbReference type="HAMAP" id="MF_01940">
    <property type="entry name" value="RNA_CPDase"/>
    <property type="match status" value="1"/>
</dbReference>
<organism evidence="4 5">
    <name type="scientific">Virgibacillus salarius</name>
    <dbReference type="NCBI Taxonomy" id="447199"/>
    <lineage>
        <taxon>Bacteria</taxon>
        <taxon>Bacillati</taxon>
        <taxon>Bacillota</taxon>
        <taxon>Bacilli</taxon>
        <taxon>Bacillales</taxon>
        <taxon>Bacillaceae</taxon>
        <taxon>Virgibacillus</taxon>
    </lineage>
</organism>
<keyword evidence="1 2" id="KW-0378">Hydrolase</keyword>
<comment type="function">
    <text evidence="2">Hydrolyzes RNA 2',3'-cyclic phosphodiester to an RNA 2'-phosphomonoester.</text>
</comment>
<keyword evidence="3" id="KW-0175">Coiled coil</keyword>
<dbReference type="Gene3D" id="3.90.1140.10">
    <property type="entry name" value="Cyclic phosphodiesterase"/>
    <property type="match status" value="1"/>
</dbReference>
<dbReference type="InterPro" id="IPR009097">
    <property type="entry name" value="Cyclic_Pdiesterase"/>
</dbReference>
<dbReference type="InterPro" id="IPR004175">
    <property type="entry name" value="RNA_CPDase"/>
</dbReference>
<proteinExistence type="inferred from homology"/>
<dbReference type="EC" id="3.1.4.58" evidence="2"/>
<evidence type="ECO:0000313" key="4">
    <source>
        <dbReference type="EMBL" id="MBR7797746.1"/>
    </source>
</evidence>
<name>A0A941ICQ3_9BACI</name>
<protein>
    <recommendedName>
        <fullName evidence="2">RNA 2',3'-cyclic phosphodiesterase</fullName>
        <shortName evidence="2">RNA 2',3'-CPDase</shortName>
        <ecNumber evidence="2">3.1.4.58</ecNumber>
    </recommendedName>
</protein>
<dbReference type="Pfam" id="PF13563">
    <property type="entry name" value="2_5_RNA_ligase2"/>
    <property type="match status" value="1"/>
</dbReference>
<dbReference type="GO" id="GO:0008664">
    <property type="term" value="F:RNA 2',3'-cyclic 3'-phosphodiesterase activity"/>
    <property type="evidence" value="ECO:0007669"/>
    <property type="project" value="UniProtKB-EC"/>
</dbReference>